<sequence length="326" mass="37342">MPVVNSRFLNPYYNPLAHWDSENILPRGGPTPVFMPELSCLYSTQLDLPHIQDSVGDNPPATEMVSLLQAQVEMKLWRPQQNMPWNPTLSYAQNRSTCKEYSNLENRQLSWISGRTQSTRISSHSSNSSRHAKFYRSNLISAMSVLSRGSSISRNSQSVSDQEWWTMAVDDSEMTVKSSPDRCRFESARSLFHRRCCGLKLPLENWSCSERCSTCGFAIVRLHHIARTGQEMLPLNSTGDIVTQDNFGNTALHHAAAAGNIQYIEHVLKFIKPHTVLSMGSQIVLERLSYMFFESPWTSLVHAFLRIWRYTPCWYAGQMTFMERHL</sequence>
<dbReference type="AlphaFoldDB" id="W9CHW8"/>
<reference evidence="1 2" key="1">
    <citation type="journal article" date="2014" name="Genome Announc.">
        <title>Draft genome sequence of Sclerotinia borealis, a psychrophilic plant pathogenic fungus.</title>
        <authorList>
            <person name="Mardanov A.V."/>
            <person name="Beletsky A.V."/>
            <person name="Kadnikov V.V."/>
            <person name="Ignatov A.N."/>
            <person name="Ravin N.V."/>
        </authorList>
    </citation>
    <scope>NUCLEOTIDE SEQUENCE [LARGE SCALE GENOMIC DNA]</scope>
    <source>
        <strain evidence="2">F-4157</strain>
    </source>
</reference>
<dbReference type="SUPFAM" id="SSF48403">
    <property type="entry name" value="Ankyrin repeat"/>
    <property type="match status" value="1"/>
</dbReference>
<organism evidence="1 2">
    <name type="scientific">Sclerotinia borealis (strain F-4128)</name>
    <dbReference type="NCBI Taxonomy" id="1432307"/>
    <lineage>
        <taxon>Eukaryota</taxon>
        <taxon>Fungi</taxon>
        <taxon>Dikarya</taxon>
        <taxon>Ascomycota</taxon>
        <taxon>Pezizomycotina</taxon>
        <taxon>Leotiomycetes</taxon>
        <taxon>Helotiales</taxon>
        <taxon>Sclerotiniaceae</taxon>
        <taxon>Sclerotinia</taxon>
    </lineage>
</organism>
<proteinExistence type="predicted"/>
<evidence type="ECO:0000313" key="1">
    <source>
        <dbReference type="EMBL" id="ESZ94145.1"/>
    </source>
</evidence>
<dbReference type="Proteomes" id="UP000019487">
    <property type="component" value="Unassembled WGS sequence"/>
</dbReference>
<evidence type="ECO:0008006" key="3">
    <source>
        <dbReference type="Google" id="ProtNLM"/>
    </source>
</evidence>
<gene>
    <name evidence="1" type="ORF">SBOR_5466</name>
</gene>
<dbReference type="OrthoDB" id="194358at2759"/>
<name>W9CHW8_SCLBF</name>
<comment type="caution">
    <text evidence="1">The sequence shown here is derived from an EMBL/GenBank/DDBJ whole genome shotgun (WGS) entry which is preliminary data.</text>
</comment>
<keyword evidence="2" id="KW-1185">Reference proteome</keyword>
<accession>W9CHW8</accession>
<evidence type="ECO:0000313" key="2">
    <source>
        <dbReference type="Proteomes" id="UP000019487"/>
    </source>
</evidence>
<dbReference type="EMBL" id="AYSA01000265">
    <property type="protein sequence ID" value="ESZ94145.1"/>
    <property type="molecule type" value="Genomic_DNA"/>
</dbReference>
<dbReference type="HOGENOM" id="CLU_853006_0_0_1"/>
<dbReference type="InterPro" id="IPR036770">
    <property type="entry name" value="Ankyrin_rpt-contain_sf"/>
</dbReference>
<protein>
    <recommendedName>
        <fullName evidence="3">Ankyrin repeat protein</fullName>
    </recommendedName>
</protein>